<dbReference type="Proteomes" id="UP000186323">
    <property type="component" value="Chromosome I"/>
</dbReference>
<dbReference type="OrthoDB" id="9808317at2"/>
<dbReference type="InterPro" id="IPR011704">
    <property type="entry name" value="ATPase_dyneun-rel_AAA"/>
</dbReference>
<dbReference type="KEGG" id="dpg:DESPIGER_1902"/>
<dbReference type="InterPro" id="IPR003593">
    <property type="entry name" value="AAA+_ATPase"/>
</dbReference>
<dbReference type="AlphaFoldDB" id="A0A1K1LGB7"/>
<organism evidence="2 3">
    <name type="scientific">Desulfovibrio piger</name>
    <dbReference type="NCBI Taxonomy" id="901"/>
    <lineage>
        <taxon>Bacteria</taxon>
        <taxon>Pseudomonadati</taxon>
        <taxon>Thermodesulfobacteriota</taxon>
        <taxon>Desulfovibrionia</taxon>
        <taxon>Desulfovibrionales</taxon>
        <taxon>Desulfovibrionaceae</taxon>
        <taxon>Desulfovibrio</taxon>
    </lineage>
</organism>
<dbReference type="SMART" id="SM00382">
    <property type="entry name" value="AAA"/>
    <property type="match status" value="1"/>
</dbReference>
<evidence type="ECO:0000313" key="2">
    <source>
        <dbReference type="EMBL" id="SFV73731.1"/>
    </source>
</evidence>
<accession>A0A1K1LGB7</accession>
<name>A0A1K1LGB7_9BACT</name>
<keyword evidence="3" id="KW-1185">Reference proteome</keyword>
<gene>
    <name evidence="2" type="ORF">DESPIGER_1902</name>
</gene>
<dbReference type="EMBL" id="LT630450">
    <property type="protein sequence ID" value="SFV73731.1"/>
    <property type="molecule type" value="Genomic_DNA"/>
</dbReference>
<reference evidence="3" key="1">
    <citation type="submission" date="2016-10" db="EMBL/GenBank/DDBJ databases">
        <authorList>
            <person name="Wegmann U."/>
        </authorList>
    </citation>
    <scope>NUCLEOTIDE SEQUENCE [LARGE SCALE GENOMIC DNA]</scope>
</reference>
<proteinExistence type="predicted"/>
<dbReference type="Gene3D" id="3.40.50.300">
    <property type="entry name" value="P-loop containing nucleotide triphosphate hydrolases"/>
    <property type="match status" value="1"/>
</dbReference>
<protein>
    <recommendedName>
        <fullName evidence="1">AAA+ ATPase domain-containing protein</fullName>
    </recommendedName>
</protein>
<dbReference type="Pfam" id="PF07728">
    <property type="entry name" value="AAA_5"/>
    <property type="match status" value="1"/>
</dbReference>
<evidence type="ECO:0000259" key="1">
    <source>
        <dbReference type="SMART" id="SM00382"/>
    </source>
</evidence>
<sequence>MRPSHVREALHHLVRIRQPVFLWGPPGVGKSRLVADVARRQGRRLHDLRAVLLDPVDLRGLPRISDEGITSWCVPEFLPHPQDTDEGILFLDELNAAPPLVQAACYQLVLDRRVGQYRLPDGWAVVAAGNRESDRAVTCRMPSALANRMVHLDVECHVDDWLDWARDNGIREDIQAFLRFRPRLLLDFDPRSSDRAFASPRSWEFASRILDAAPEGPLEEELLAGTIGQAAAAELSGFLREWRHLPSVESVLSAPEEAPVPADPASLYALCEALALRTAPATLEALAVYAGRLPAEFGVLLMRDAVRQDPAVVESEPFARWARDNAEVLM</sequence>
<evidence type="ECO:0000313" key="3">
    <source>
        <dbReference type="Proteomes" id="UP000186323"/>
    </source>
</evidence>
<dbReference type="GO" id="GO:0005524">
    <property type="term" value="F:ATP binding"/>
    <property type="evidence" value="ECO:0007669"/>
    <property type="project" value="InterPro"/>
</dbReference>
<dbReference type="InterPro" id="IPR027417">
    <property type="entry name" value="P-loop_NTPase"/>
</dbReference>
<dbReference type="RefSeq" id="WP_072335867.1">
    <property type="nucleotide sequence ID" value="NZ_CALJDE010000025.1"/>
</dbReference>
<dbReference type="GO" id="GO:0016887">
    <property type="term" value="F:ATP hydrolysis activity"/>
    <property type="evidence" value="ECO:0007669"/>
    <property type="project" value="InterPro"/>
</dbReference>
<feature type="domain" description="AAA+ ATPase" evidence="1">
    <location>
        <begin position="16"/>
        <end position="155"/>
    </location>
</feature>
<dbReference type="CDD" id="cd00009">
    <property type="entry name" value="AAA"/>
    <property type="match status" value="1"/>
</dbReference>
<dbReference type="SUPFAM" id="SSF52540">
    <property type="entry name" value="P-loop containing nucleoside triphosphate hydrolases"/>
    <property type="match status" value="1"/>
</dbReference>